<name>A0A4C1TQH3_EUMVA</name>
<feature type="region of interest" description="Disordered" evidence="1">
    <location>
        <begin position="39"/>
        <end position="94"/>
    </location>
</feature>
<protein>
    <submittedName>
        <fullName evidence="2">Uncharacterized protein</fullName>
    </submittedName>
</protein>
<evidence type="ECO:0000313" key="3">
    <source>
        <dbReference type="Proteomes" id="UP000299102"/>
    </source>
</evidence>
<comment type="caution">
    <text evidence="2">The sequence shown here is derived from an EMBL/GenBank/DDBJ whole genome shotgun (WGS) entry which is preliminary data.</text>
</comment>
<feature type="compositionally biased region" description="Basic and acidic residues" evidence="1">
    <location>
        <begin position="78"/>
        <end position="88"/>
    </location>
</feature>
<dbReference type="EMBL" id="BGZK01000077">
    <property type="protein sequence ID" value="GBP16204.1"/>
    <property type="molecule type" value="Genomic_DNA"/>
</dbReference>
<evidence type="ECO:0000256" key="1">
    <source>
        <dbReference type="SAM" id="MobiDB-lite"/>
    </source>
</evidence>
<proteinExistence type="predicted"/>
<accession>A0A4C1TQH3</accession>
<dbReference type="Proteomes" id="UP000299102">
    <property type="component" value="Unassembled WGS sequence"/>
</dbReference>
<reference evidence="2 3" key="1">
    <citation type="journal article" date="2019" name="Commun. Biol.">
        <title>The bagworm genome reveals a unique fibroin gene that provides high tensile strength.</title>
        <authorList>
            <person name="Kono N."/>
            <person name="Nakamura H."/>
            <person name="Ohtoshi R."/>
            <person name="Tomita M."/>
            <person name="Numata K."/>
            <person name="Arakawa K."/>
        </authorList>
    </citation>
    <scope>NUCLEOTIDE SEQUENCE [LARGE SCALE GENOMIC DNA]</scope>
</reference>
<gene>
    <name evidence="2" type="ORF">EVAR_9915_1</name>
</gene>
<organism evidence="2 3">
    <name type="scientific">Eumeta variegata</name>
    <name type="common">Bagworm moth</name>
    <name type="synonym">Eumeta japonica</name>
    <dbReference type="NCBI Taxonomy" id="151549"/>
    <lineage>
        <taxon>Eukaryota</taxon>
        <taxon>Metazoa</taxon>
        <taxon>Ecdysozoa</taxon>
        <taxon>Arthropoda</taxon>
        <taxon>Hexapoda</taxon>
        <taxon>Insecta</taxon>
        <taxon>Pterygota</taxon>
        <taxon>Neoptera</taxon>
        <taxon>Endopterygota</taxon>
        <taxon>Lepidoptera</taxon>
        <taxon>Glossata</taxon>
        <taxon>Ditrysia</taxon>
        <taxon>Tineoidea</taxon>
        <taxon>Psychidae</taxon>
        <taxon>Oiketicinae</taxon>
        <taxon>Eumeta</taxon>
    </lineage>
</organism>
<dbReference type="AlphaFoldDB" id="A0A4C1TQH3"/>
<sequence length="149" mass="16638">MAVFKTDAPQITTVARCVRVKGVASIFKKNFILKCTEQRARSSGTARTKRHVGDTCPPRARAPGAAASYEIGPYKKGPKFDDSSDVSHNRQGHSLRIGLKHSKPCFEKIDGDQRGKRDMQRPYHVEIYSLPTLLGSRPFARSCVHVDRE</sequence>
<evidence type="ECO:0000313" key="2">
    <source>
        <dbReference type="EMBL" id="GBP16204.1"/>
    </source>
</evidence>
<keyword evidence="3" id="KW-1185">Reference proteome</keyword>
<feature type="compositionally biased region" description="Low complexity" evidence="1">
    <location>
        <begin position="57"/>
        <end position="67"/>
    </location>
</feature>